<reference evidence="3" key="1">
    <citation type="submission" date="2024-02" db="UniProtKB">
        <authorList>
            <consortium name="WormBaseParasite"/>
        </authorList>
    </citation>
    <scope>IDENTIFICATION</scope>
</reference>
<dbReference type="WBParaSite" id="MBELARI_LOCUS17172">
    <property type="protein sequence ID" value="MBELARI_LOCUS17172"/>
    <property type="gene ID" value="MBELARI_LOCUS17172"/>
</dbReference>
<organism evidence="2 3">
    <name type="scientific">Mesorhabditis belari</name>
    <dbReference type="NCBI Taxonomy" id="2138241"/>
    <lineage>
        <taxon>Eukaryota</taxon>
        <taxon>Metazoa</taxon>
        <taxon>Ecdysozoa</taxon>
        <taxon>Nematoda</taxon>
        <taxon>Chromadorea</taxon>
        <taxon>Rhabditida</taxon>
        <taxon>Rhabditina</taxon>
        <taxon>Rhabditomorpha</taxon>
        <taxon>Rhabditoidea</taxon>
        <taxon>Rhabditidae</taxon>
        <taxon>Mesorhabditinae</taxon>
        <taxon>Mesorhabditis</taxon>
    </lineage>
</organism>
<dbReference type="PANTHER" id="PTHR37973">
    <property type="entry name" value="CHONDROITIN PROTEOGLYCAN 3"/>
    <property type="match status" value="1"/>
</dbReference>
<dbReference type="AlphaFoldDB" id="A0AAF3EU91"/>
<keyword evidence="1" id="KW-0732">Signal</keyword>
<dbReference type="Proteomes" id="UP000887575">
    <property type="component" value="Unassembled WGS sequence"/>
</dbReference>
<evidence type="ECO:0000313" key="2">
    <source>
        <dbReference type="Proteomes" id="UP000887575"/>
    </source>
</evidence>
<evidence type="ECO:0000313" key="3">
    <source>
        <dbReference type="WBParaSite" id="MBELARI_LOCUS17172"/>
    </source>
</evidence>
<feature type="signal peptide" evidence="1">
    <location>
        <begin position="1"/>
        <end position="23"/>
    </location>
</feature>
<proteinExistence type="predicted"/>
<protein>
    <submittedName>
        <fullName evidence="3">Uncharacterized protein</fullName>
    </submittedName>
</protein>
<sequence>MPDIKIRAVTLFVLAIFVEIFNAQSISTTNPSTSSTNGTCTWFSACYTNNDCNGGSCVGFALNTCNCWTCVSSLPCQSDSTCGGLVGACNAATKSCDCLTPLVQAGYPDLLSVLTKFCFVQTCSAGCYGLPCNKGICVSCPLTG</sequence>
<dbReference type="PANTHER" id="PTHR37973:SF3">
    <property type="entry name" value="CHONDROITIN PROTEOGLYCAN 3-RELATED"/>
    <property type="match status" value="1"/>
</dbReference>
<keyword evidence="2" id="KW-1185">Reference proteome</keyword>
<dbReference type="InterPro" id="IPR039260">
    <property type="entry name" value="Cpg-3"/>
</dbReference>
<evidence type="ECO:0000256" key="1">
    <source>
        <dbReference type="SAM" id="SignalP"/>
    </source>
</evidence>
<name>A0AAF3EU91_9BILA</name>
<accession>A0AAF3EU91</accession>
<feature type="chain" id="PRO_5041977355" evidence="1">
    <location>
        <begin position="24"/>
        <end position="144"/>
    </location>
</feature>